<accession>A0A6I0ET14</accession>
<dbReference type="AlphaFoldDB" id="A0A6I0ET14"/>
<evidence type="ECO:0000256" key="2">
    <source>
        <dbReference type="ARBA" id="ARBA00022679"/>
    </source>
</evidence>
<dbReference type="CDD" id="cd02440">
    <property type="entry name" value="AdoMet_MTases"/>
    <property type="match status" value="1"/>
</dbReference>
<dbReference type="PANTHER" id="PTHR43861:SF1">
    <property type="entry name" value="TRANS-ACONITATE 2-METHYLTRANSFERASE"/>
    <property type="match status" value="1"/>
</dbReference>
<evidence type="ECO:0000256" key="1">
    <source>
        <dbReference type="ARBA" id="ARBA00022603"/>
    </source>
</evidence>
<comment type="pathway">
    <text evidence="5">Cofactor biosynthesis; biotin biosynthesis.</text>
</comment>
<dbReference type="Pfam" id="PF13847">
    <property type="entry name" value="Methyltransf_31"/>
    <property type="match status" value="1"/>
</dbReference>
<comment type="function">
    <text evidence="5">Converts the free carboxyl group of a malonyl-thioester to its methyl ester by transfer of a methyl group from S-adenosyl-L-methionine (SAM). It allows to synthesize pimeloyl-ACP via the fatty acid synthetic pathway.</text>
</comment>
<keyword evidence="3 5" id="KW-0949">S-adenosyl-L-methionine</keyword>
<proteinExistence type="inferred from homology"/>
<comment type="caution">
    <text evidence="7">The sequence shown here is derived from an EMBL/GenBank/DDBJ whole genome shotgun (WGS) entry which is preliminary data.</text>
</comment>
<dbReference type="GO" id="GO:0009102">
    <property type="term" value="P:biotin biosynthetic process"/>
    <property type="evidence" value="ECO:0007669"/>
    <property type="project" value="UniProtKB-UniRule"/>
</dbReference>
<evidence type="ECO:0000313" key="8">
    <source>
        <dbReference type="Proteomes" id="UP000468766"/>
    </source>
</evidence>
<dbReference type="HAMAP" id="MF_00835">
    <property type="entry name" value="BioC"/>
    <property type="match status" value="1"/>
</dbReference>
<organism evidence="7 8">
    <name type="scientific">Heliorestis acidaminivorans</name>
    <dbReference type="NCBI Taxonomy" id="553427"/>
    <lineage>
        <taxon>Bacteria</taxon>
        <taxon>Bacillati</taxon>
        <taxon>Bacillota</taxon>
        <taxon>Clostridia</taxon>
        <taxon>Eubacteriales</taxon>
        <taxon>Heliobacteriaceae</taxon>
        <taxon>Heliorestis</taxon>
    </lineage>
</organism>
<dbReference type="InterPro" id="IPR025714">
    <property type="entry name" value="Methyltranfer_dom"/>
</dbReference>
<evidence type="ECO:0000256" key="3">
    <source>
        <dbReference type="ARBA" id="ARBA00022691"/>
    </source>
</evidence>
<comment type="similarity">
    <text evidence="5">Belongs to the methyltransferase superfamily.</text>
</comment>
<evidence type="ECO:0000256" key="4">
    <source>
        <dbReference type="ARBA" id="ARBA00022756"/>
    </source>
</evidence>
<keyword evidence="4 5" id="KW-0093">Biotin biosynthesis</keyword>
<dbReference type="GO" id="GO:0010340">
    <property type="term" value="F:carboxyl-O-methyltransferase activity"/>
    <property type="evidence" value="ECO:0007669"/>
    <property type="project" value="UniProtKB-UniRule"/>
</dbReference>
<dbReference type="PANTHER" id="PTHR43861">
    <property type="entry name" value="TRANS-ACONITATE 2-METHYLTRANSFERASE-RELATED"/>
    <property type="match status" value="1"/>
</dbReference>
<dbReference type="SUPFAM" id="SSF53335">
    <property type="entry name" value="S-adenosyl-L-methionine-dependent methyltransferases"/>
    <property type="match status" value="1"/>
</dbReference>
<gene>
    <name evidence="5 7" type="primary">bioC</name>
    <name evidence="7" type="ORF">F9B85_09925</name>
</gene>
<dbReference type="OrthoDB" id="9774345at2"/>
<evidence type="ECO:0000313" key="7">
    <source>
        <dbReference type="EMBL" id="KAB2952121.1"/>
    </source>
</evidence>
<dbReference type="RefSeq" id="WP_151620450.1">
    <property type="nucleotide sequence ID" value="NZ_WBXO01000007.1"/>
</dbReference>
<keyword evidence="2 5" id="KW-0808">Transferase</keyword>
<dbReference type="NCBIfam" id="TIGR02072">
    <property type="entry name" value="BioC"/>
    <property type="match status" value="1"/>
</dbReference>
<evidence type="ECO:0000259" key="6">
    <source>
        <dbReference type="Pfam" id="PF13847"/>
    </source>
</evidence>
<dbReference type="Proteomes" id="UP000468766">
    <property type="component" value="Unassembled WGS sequence"/>
</dbReference>
<name>A0A6I0ET14_9FIRM</name>
<sequence>MIDKKVLRHNFSKNAINYDRYAKVQKAMAHELLKSLSSFRSLEKLNILDIGCGTGYLTEQLLELYPQAQITALDIAPGMIEYAQQKLPNENIEFLCADIEEVALNKKFDLIISNATFQWFNQLEATLRKLDSLLKDNAILTFSTFGSHTFQELHHAYAIAKEKLQISSAILPGQKFISTAELKALCQENFKNNDSSRYTISAIEQQEYEYFDTVRDFLKSVKKVGASNSNCERLINPSLIKEMMKTYEATFTIDNKTRATYHCLYLTITKESPGLPKLYK</sequence>
<dbReference type="GO" id="GO:0102130">
    <property type="term" value="F:malonyl-CoA methyltransferase activity"/>
    <property type="evidence" value="ECO:0007669"/>
    <property type="project" value="UniProtKB-EC"/>
</dbReference>
<comment type="catalytic activity">
    <reaction evidence="5">
        <text>malonyl-[ACP] + S-adenosyl-L-methionine = malonyl-[ACP] methyl ester + S-adenosyl-L-homocysteine</text>
        <dbReference type="Rhea" id="RHEA:17105"/>
        <dbReference type="Rhea" id="RHEA-COMP:9623"/>
        <dbReference type="Rhea" id="RHEA-COMP:9954"/>
        <dbReference type="ChEBI" id="CHEBI:57856"/>
        <dbReference type="ChEBI" id="CHEBI:59789"/>
        <dbReference type="ChEBI" id="CHEBI:78449"/>
        <dbReference type="ChEBI" id="CHEBI:78845"/>
        <dbReference type="EC" id="2.1.1.197"/>
    </reaction>
</comment>
<dbReference type="InterPro" id="IPR029063">
    <property type="entry name" value="SAM-dependent_MTases_sf"/>
</dbReference>
<keyword evidence="1 5" id="KW-0489">Methyltransferase</keyword>
<dbReference type="GO" id="GO:0032259">
    <property type="term" value="P:methylation"/>
    <property type="evidence" value="ECO:0007669"/>
    <property type="project" value="UniProtKB-KW"/>
</dbReference>
<dbReference type="EC" id="2.1.1.197" evidence="5"/>
<evidence type="ECO:0000256" key="5">
    <source>
        <dbReference type="HAMAP-Rule" id="MF_00835"/>
    </source>
</evidence>
<dbReference type="Gene3D" id="3.40.50.150">
    <property type="entry name" value="Vaccinia Virus protein VP39"/>
    <property type="match status" value="1"/>
</dbReference>
<keyword evidence="8" id="KW-1185">Reference proteome</keyword>
<reference evidence="7 8" key="1">
    <citation type="submission" date="2019-10" db="EMBL/GenBank/DDBJ databases">
        <title>Whole-genome sequence of the extremophile Heliorestis acidaminivorans DSM 24790.</title>
        <authorList>
            <person name="Kyndt J.A."/>
            <person name="Meyer T.E."/>
        </authorList>
    </citation>
    <scope>NUCLEOTIDE SEQUENCE [LARGE SCALE GENOMIC DNA]</scope>
    <source>
        <strain evidence="7 8">DSM 24790</strain>
    </source>
</reference>
<dbReference type="InterPro" id="IPR011814">
    <property type="entry name" value="BioC"/>
</dbReference>
<protein>
    <recommendedName>
        <fullName evidence="5">Malonyl-[acyl-carrier protein] O-methyltransferase</fullName>
        <shortName evidence="5">Malonyl-ACP O-methyltransferase</shortName>
        <ecNumber evidence="5">2.1.1.197</ecNumber>
    </recommendedName>
    <alternativeName>
        <fullName evidence="5">Biotin synthesis protein BioC</fullName>
    </alternativeName>
</protein>
<feature type="domain" description="Methyltransferase" evidence="6">
    <location>
        <begin position="44"/>
        <end position="160"/>
    </location>
</feature>
<dbReference type="UniPathway" id="UPA00078"/>
<dbReference type="EMBL" id="WBXO01000007">
    <property type="protein sequence ID" value="KAB2952121.1"/>
    <property type="molecule type" value="Genomic_DNA"/>
</dbReference>